<dbReference type="Pfam" id="PF03845">
    <property type="entry name" value="Spore_permease"/>
    <property type="match status" value="1"/>
</dbReference>
<evidence type="ECO:0000256" key="7">
    <source>
        <dbReference type="ARBA" id="ARBA00023136"/>
    </source>
</evidence>
<evidence type="ECO:0000256" key="6">
    <source>
        <dbReference type="ARBA" id="ARBA00022989"/>
    </source>
</evidence>
<reference evidence="9 10" key="1">
    <citation type="submission" date="2018-06" db="EMBL/GenBank/DDBJ databases">
        <title>Genomic Encyclopedia of Archaeal and Bacterial Type Strains, Phase II (KMG-II): from individual species to whole genera.</title>
        <authorList>
            <person name="Goeker M."/>
        </authorList>
    </citation>
    <scope>NUCLEOTIDE SEQUENCE [LARGE SCALE GENOMIC DNA]</scope>
    <source>
        <strain evidence="9 10">KACC 16626</strain>
    </source>
</reference>
<feature type="transmembrane region" description="Helical" evidence="8">
    <location>
        <begin position="214"/>
        <end position="235"/>
    </location>
</feature>
<organism evidence="9 10">
    <name type="scientific">Ureibacillus chungkukjangi</name>
    <dbReference type="NCBI Taxonomy" id="1202712"/>
    <lineage>
        <taxon>Bacteria</taxon>
        <taxon>Bacillati</taxon>
        <taxon>Bacillota</taxon>
        <taxon>Bacilli</taxon>
        <taxon>Bacillales</taxon>
        <taxon>Caryophanaceae</taxon>
        <taxon>Ureibacillus</taxon>
    </lineage>
</organism>
<evidence type="ECO:0000256" key="3">
    <source>
        <dbReference type="ARBA" id="ARBA00022448"/>
    </source>
</evidence>
<keyword evidence="10" id="KW-1185">Reference proteome</keyword>
<dbReference type="OrthoDB" id="2930450at2"/>
<dbReference type="GO" id="GO:0016020">
    <property type="term" value="C:membrane"/>
    <property type="evidence" value="ECO:0007669"/>
    <property type="project" value="UniProtKB-SubCell"/>
</dbReference>
<feature type="transmembrane region" description="Helical" evidence="8">
    <location>
        <begin position="34"/>
        <end position="58"/>
    </location>
</feature>
<gene>
    <name evidence="9" type="ORF">BJ095_11239</name>
</gene>
<keyword evidence="3" id="KW-0813">Transport</keyword>
<keyword evidence="5 8" id="KW-0812">Transmembrane</keyword>
<dbReference type="PANTHER" id="PTHR34975:SF2">
    <property type="entry name" value="SPORE GERMINATION PROTEIN A2"/>
    <property type="match status" value="1"/>
</dbReference>
<evidence type="ECO:0000256" key="4">
    <source>
        <dbReference type="ARBA" id="ARBA00022544"/>
    </source>
</evidence>
<comment type="caution">
    <text evidence="9">The sequence shown here is derived from an EMBL/GenBank/DDBJ whole genome shotgun (WGS) entry which is preliminary data.</text>
</comment>
<proteinExistence type="inferred from homology"/>
<dbReference type="PANTHER" id="PTHR34975">
    <property type="entry name" value="SPORE GERMINATION PROTEIN A2"/>
    <property type="match status" value="1"/>
</dbReference>
<comment type="subcellular location">
    <subcellularLocation>
        <location evidence="1">Membrane</location>
        <topology evidence="1">Multi-pass membrane protein</topology>
    </subcellularLocation>
</comment>
<dbReference type="Proteomes" id="UP000247416">
    <property type="component" value="Unassembled WGS sequence"/>
</dbReference>
<evidence type="ECO:0000256" key="1">
    <source>
        <dbReference type="ARBA" id="ARBA00004141"/>
    </source>
</evidence>
<evidence type="ECO:0000256" key="5">
    <source>
        <dbReference type="ARBA" id="ARBA00022692"/>
    </source>
</evidence>
<keyword evidence="6 8" id="KW-1133">Transmembrane helix</keyword>
<feature type="transmembrane region" description="Helical" evidence="8">
    <location>
        <begin position="340"/>
        <end position="358"/>
    </location>
</feature>
<name>A0A318TST3_9BACL</name>
<keyword evidence="4" id="KW-0309">Germination</keyword>
<dbReference type="InterPro" id="IPR004761">
    <property type="entry name" value="Spore_GerAB"/>
</dbReference>
<dbReference type="AlphaFoldDB" id="A0A318TST3"/>
<feature type="transmembrane region" description="Helical" evidence="8">
    <location>
        <begin position="136"/>
        <end position="157"/>
    </location>
</feature>
<comment type="similarity">
    <text evidence="2">Belongs to the amino acid-polyamine-organocation (APC) superfamily. Spore germination protein (SGP) (TC 2.A.3.9) family.</text>
</comment>
<feature type="transmembrane region" description="Helical" evidence="8">
    <location>
        <begin position="265"/>
        <end position="287"/>
    </location>
</feature>
<protein>
    <submittedName>
        <fullName evidence="9">Spore germination protein</fullName>
    </submittedName>
</protein>
<feature type="transmembrane region" description="Helical" evidence="8">
    <location>
        <begin position="7"/>
        <end position="28"/>
    </location>
</feature>
<feature type="transmembrane region" description="Helical" evidence="8">
    <location>
        <begin position="112"/>
        <end position="129"/>
    </location>
</feature>
<dbReference type="RefSeq" id="WP_107932964.1">
    <property type="nucleotide sequence ID" value="NZ_PYWJ01000004.1"/>
</dbReference>
<accession>A0A318TST3</accession>
<dbReference type="EMBL" id="QJTJ01000012">
    <property type="protein sequence ID" value="PYF06078.1"/>
    <property type="molecule type" value="Genomic_DNA"/>
</dbReference>
<sequence length="371" mass="43341">MSRYYYYLILINMVANIIASVPAILFQYHKDGAVSSMIFGIVAGTILVTVYTRFFNAFPGMTLPDLLKKTTSKWFYKPFLVLLAVMWFLAGLITLVTFTFLLIRYVTPEMPITQISLTLILSVIFGCLMRTDRVLYTVELVLLLTFPLILFIFYKAYSSKSLNWDFVKEAALYVNQMPHVNSFGACFFLFLGVANLFIFNRFFTQKQKFKLKHISIIGIIATLTLFTTYFIPIGFNGFESIDKLVYPWISTSDSLRMEFFMIERVLFVFLFFYLGIAFLSILIHWHVSMEFLRFVFNLDNIKFKGFKVGKFIPVSIFIAISLFLVRRLNEYQLFQISSTLYNGLVIIFPLMIILFFFIKRRMKDAEEAKQN</sequence>
<feature type="transmembrane region" description="Helical" evidence="8">
    <location>
        <begin position="182"/>
        <end position="202"/>
    </location>
</feature>
<feature type="transmembrane region" description="Helical" evidence="8">
    <location>
        <begin position="79"/>
        <end position="106"/>
    </location>
</feature>
<evidence type="ECO:0000313" key="9">
    <source>
        <dbReference type="EMBL" id="PYF06078.1"/>
    </source>
</evidence>
<evidence type="ECO:0000256" key="8">
    <source>
        <dbReference type="SAM" id="Phobius"/>
    </source>
</evidence>
<evidence type="ECO:0000256" key="2">
    <source>
        <dbReference type="ARBA" id="ARBA00007998"/>
    </source>
</evidence>
<evidence type="ECO:0000313" key="10">
    <source>
        <dbReference type="Proteomes" id="UP000247416"/>
    </source>
</evidence>
<dbReference type="GO" id="GO:0009847">
    <property type="term" value="P:spore germination"/>
    <property type="evidence" value="ECO:0007669"/>
    <property type="project" value="InterPro"/>
</dbReference>
<feature type="transmembrane region" description="Helical" evidence="8">
    <location>
        <begin position="308"/>
        <end position="328"/>
    </location>
</feature>
<keyword evidence="7 8" id="KW-0472">Membrane</keyword>